<evidence type="ECO:0000256" key="5">
    <source>
        <dbReference type="SAM" id="Coils"/>
    </source>
</evidence>
<evidence type="ECO:0000313" key="7">
    <source>
        <dbReference type="EMBL" id="CBH98902.1"/>
    </source>
</evidence>
<sequence>MAAKEVVFGADARVRMMDGVTILANAVKATLGPKGRNVVLERSFGAPTVTKDGVSVAKEIELKDKLQNMGAQMVKEVASKTSDNAGDGTTTATVLAHAMAREGMKYVAAGMNPMDLKRGIDKAVIALVEELKKISKPCTTSKEIAQVGTISANSDEDVGQIIAEAMDKVGKEGVITVEDGKSLNNELDIVEGMQFDRGYLSPYFINNQDRQVAVLDNPYVLLNDKKISNIRDLLPVLEQVAKSGRPLLIIAEDVDGEALATLVVNSIRGILKTVAVKAPGFGDRRKAMLEDLAILTGGKVVSEETGMNLEKVTLADLGQAKRVEAAKENTTVIDGAGVAADIEARVKQIRIQIEEATSDYDREKLQERVAKLAGGVAVVKVGAATEVEMKEKKARVEDALHATRAAVEEGIVAGGGVALLRARVNLKVTGANPDQEAGIKLVMRAVEEPLRQIVANAGDEPSVVLNKVLEGQGNYGYNAANGQYGDMIEMGILDPTKVTRTALQNASSVAGLLLTTECMVADAPKDDTAAPPMGGGMGGMGGMDM</sequence>
<dbReference type="InterPro" id="IPR027409">
    <property type="entry name" value="GroEL-like_apical_dom_sf"/>
</dbReference>
<dbReference type="FunFam" id="3.50.7.10:FF:000001">
    <property type="entry name" value="60 kDa chaperonin"/>
    <property type="match status" value="1"/>
</dbReference>
<evidence type="ECO:0000256" key="4">
    <source>
        <dbReference type="ARBA" id="ARBA00023186"/>
    </source>
</evidence>
<feature type="region of interest" description="Disordered" evidence="6">
    <location>
        <begin position="525"/>
        <end position="545"/>
    </location>
</feature>
<protein>
    <submittedName>
        <fullName evidence="7">Cpn60 chaperonin GroEL, large subunit of GroESL</fullName>
    </submittedName>
</protein>
<comment type="similarity">
    <text evidence="1">Belongs to the chaperonin (HSP60) family.</text>
</comment>
<dbReference type="GO" id="GO:0140662">
    <property type="term" value="F:ATP-dependent protein folding chaperone"/>
    <property type="evidence" value="ECO:0007669"/>
    <property type="project" value="InterPro"/>
</dbReference>
<dbReference type="PROSITE" id="PS00296">
    <property type="entry name" value="CHAPERONINS_CPN60"/>
    <property type="match status" value="1"/>
</dbReference>
<dbReference type="CDD" id="cd03344">
    <property type="entry name" value="GroEL"/>
    <property type="match status" value="1"/>
</dbReference>
<feature type="coiled-coil region" evidence="5">
    <location>
        <begin position="339"/>
        <end position="366"/>
    </location>
</feature>
<evidence type="ECO:0000256" key="3">
    <source>
        <dbReference type="ARBA" id="ARBA00022840"/>
    </source>
</evidence>
<feature type="compositionally biased region" description="Gly residues" evidence="6">
    <location>
        <begin position="533"/>
        <end position="545"/>
    </location>
</feature>
<dbReference type="Pfam" id="PF00118">
    <property type="entry name" value="Cpn60_TCP1"/>
    <property type="match status" value="1"/>
</dbReference>
<dbReference type="InterPro" id="IPR018370">
    <property type="entry name" value="Chaperonin_Cpn60_CS"/>
</dbReference>
<dbReference type="InterPro" id="IPR002423">
    <property type="entry name" value="Cpn60/GroEL/TCP-1"/>
</dbReference>
<dbReference type="FunFam" id="1.10.560.10:FF:000001">
    <property type="entry name" value="60 kDa chaperonin"/>
    <property type="match status" value="1"/>
</dbReference>
<evidence type="ECO:0000256" key="6">
    <source>
        <dbReference type="SAM" id="MobiDB-lite"/>
    </source>
</evidence>
<dbReference type="InterPro" id="IPR001844">
    <property type="entry name" value="Cpn60/GroEL"/>
</dbReference>
<dbReference type="Gene3D" id="3.30.260.10">
    <property type="entry name" value="TCP-1-like chaperonin intermediate domain"/>
    <property type="match status" value="1"/>
</dbReference>
<dbReference type="HAMAP" id="MF_00600">
    <property type="entry name" value="CH60"/>
    <property type="match status" value="1"/>
</dbReference>
<dbReference type="NCBIfam" id="NF009489">
    <property type="entry name" value="PRK12851.1"/>
    <property type="match status" value="1"/>
</dbReference>
<dbReference type="InterPro" id="IPR027410">
    <property type="entry name" value="TCP-1-like_intermed_sf"/>
</dbReference>
<dbReference type="NCBIfam" id="NF009487">
    <property type="entry name" value="PRK12849.1"/>
    <property type="match status" value="1"/>
</dbReference>
<evidence type="ECO:0000256" key="2">
    <source>
        <dbReference type="ARBA" id="ARBA00022741"/>
    </source>
</evidence>
<keyword evidence="2" id="KW-0547">Nucleotide-binding</keyword>
<keyword evidence="3" id="KW-0067">ATP-binding</keyword>
<dbReference type="NCBIfam" id="NF009488">
    <property type="entry name" value="PRK12850.1"/>
    <property type="match status" value="1"/>
</dbReference>
<dbReference type="EMBL" id="CABM01000064">
    <property type="protein sequence ID" value="CBH98902.1"/>
    <property type="molecule type" value="Genomic_DNA"/>
</dbReference>
<accession>E6PVE5</accession>
<dbReference type="PRINTS" id="PR00298">
    <property type="entry name" value="CHAPERONIN60"/>
</dbReference>
<dbReference type="NCBIfam" id="TIGR02348">
    <property type="entry name" value="GroEL"/>
    <property type="match status" value="1"/>
</dbReference>
<dbReference type="GO" id="GO:0005524">
    <property type="term" value="F:ATP binding"/>
    <property type="evidence" value="ECO:0007669"/>
    <property type="project" value="UniProtKB-KW"/>
</dbReference>
<dbReference type="GO" id="GO:0042026">
    <property type="term" value="P:protein refolding"/>
    <property type="evidence" value="ECO:0007669"/>
    <property type="project" value="InterPro"/>
</dbReference>
<dbReference type="InterPro" id="IPR027413">
    <property type="entry name" value="GROEL-like_equatorial_sf"/>
</dbReference>
<keyword evidence="5" id="KW-0175">Coiled coil</keyword>
<reference evidence="7" key="1">
    <citation type="submission" date="2009-10" db="EMBL/GenBank/DDBJ databases">
        <title>Diversity of trophic interactions inside an arsenic-rich microbial ecosystem.</title>
        <authorList>
            <person name="Bertin P.N."/>
            <person name="Heinrich-Salmeron A."/>
            <person name="Pelletier E."/>
            <person name="Goulhen-Chollet F."/>
            <person name="Arsene-Ploetze F."/>
            <person name="Gallien S."/>
            <person name="Calteau A."/>
            <person name="Vallenet D."/>
            <person name="Casiot C."/>
            <person name="Chane-Woon-Ming B."/>
            <person name="Giloteaux L."/>
            <person name="Barakat M."/>
            <person name="Bonnefoy V."/>
            <person name="Bruneel O."/>
            <person name="Chandler M."/>
            <person name="Cleiss J."/>
            <person name="Duran R."/>
            <person name="Elbaz-Poulichet F."/>
            <person name="Fonknechten N."/>
            <person name="Lauga B."/>
            <person name="Mornico D."/>
            <person name="Ortet P."/>
            <person name="Schaeffer C."/>
            <person name="Siguier P."/>
            <person name="Alexander Thil Smith A."/>
            <person name="Van Dorsselaer A."/>
            <person name="Weissenbach J."/>
            <person name="Medigue C."/>
            <person name="Le Paslier D."/>
        </authorList>
    </citation>
    <scope>NUCLEOTIDE SEQUENCE</scope>
</reference>
<dbReference type="SUPFAM" id="SSF54849">
    <property type="entry name" value="GroEL-intermediate domain like"/>
    <property type="match status" value="1"/>
</dbReference>
<dbReference type="Gene3D" id="3.50.7.10">
    <property type="entry name" value="GroEL"/>
    <property type="match status" value="1"/>
</dbReference>
<dbReference type="AlphaFoldDB" id="E6PVE5"/>
<proteinExistence type="inferred from homology"/>
<dbReference type="SUPFAM" id="SSF48592">
    <property type="entry name" value="GroEL equatorial domain-like"/>
    <property type="match status" value="1"/>
</dbReference>
<evidence type="ECO:0000256" key="1">
    <source>
        <dbReference type="ARBA" id="ARBA00006607"/>
    </source>
</evidence>
<dbReference type="NCBIfam" id="NF000592">
    <property type="entry name" value="PRK00013.1"/>
    <property type="match status" value="1"/>
</dbReference>
<comment type="caution">
    <text evidence="7">The sequence shown here is derived from an EMBL/GenBank/DDBJ whole genome shotgun (WGS) entry which is preliminary data.</text>
</comment>
<organism evidence="7">
    <name type="scientific">mine drainage metagenome</name>
    <dbReference type="NCBI Taxonomy" id="410659"/>
    <lineage>
        <taxon>unclassified sequences</taxon>
        <taxon>metagenomes</taxon>
        <taxon>ecological metagenomes</taxon>
    </lineage>
</organism>
<dbReference type="PANTHER" id="PTHR45633">
    <property type="entry name" value="60 KDA HEAT SHOCK PROTEIN, MITOCHONDRIAL"/>
    <property type="match status" value="1"/>
</dbReference>
<dbReference type="Gene3D" id="1.10.560.10">
    <property type="entry name" value="GroEL-like equatorial domain"/>
    <property type="match status" value="1"/>
</dbReference>
<gene>
    <name evidence="7" type="primary">groL</name>
    <name evidence="7" type="ORF">CARN2_0076</name>
</gene>
<keyword evidence="4" id="KW-0143">Chaperone</keyword>
<name>E6PVE5_9ZZZZ</name>
<dbReference type="SUPFAM" id="SSF52029">
    <property type="entry name" value="GroEL apical domain-like"/>
    <property type="match status" value="1"/>
</dbReference>